<dbReference type="Proteomes" id="UP001620645">
    <property type="component" value="Unassembled WGS sequence"/>
</dbReference>
<dbReference type="AlphaFoldDB" id="A0ABD2JXT7"/>
<sequence>MSDSPLCSFPTSCSTTKSALSAYSSSVGSSPVGKVAQAPHNTLPSTSTATSPLFSAQFMSSPSIQAMENTILSQNPFLNPAFNPLAAFSSPPDIARVQQWFQQNSPYSSPTASSTPSLISNLSGLSIFSTDNSFTLNSQQLNNKFVRTDETLDPLKDPKKFLAYFLEAIKNCDQEVFFHSLKPLKVFALAIAKRKIPTEFNQKDFRELIKILIERLALLKDQRSLNYILEVLDILVNQPQFELAIADRKSPILPVFVGLLQRIAPLAFDGNEQYRRALQSGLVIVHRCLALVKDKSGARNEHFFTMLLSVLRMDGKSTLKFVSLGILRCLIHGEEKWKQFVFDRKIIELVSSAVEKTTNRKIFGQSLRFFNTLLDSKDVRYAESFVKNDGIKLLMGKIASIAHCSEEDFVKPLNCLKLISDANAISTQNLSLAINFAIRGTFPSRESKPIVYWTNILNALTFLRNAIVLNEQARDYLASMDEGRAAHYFADLSRQCMLEVDVGEAVTEKVNRLKRAMLDDSLMILAALCKEMNANGNLSEGQKNVAKIIASNETVLFIYHSILRMDTISMFKLQKTVLLTLNRITKSGVLPAVLDNGPLLSEALLNFLFSSFDSSNVAKLNLMKMCAEVLLRMIVAPDRRNLSVILSSIKSSGSEFRPFELLHSFTTGSNLDSDLYLAMLKIIKELCKREPALKSQWSNLENVQFLSSNSMMSSNSEIVNLCSEVLEMLQMGEDQFQDALLFDIFMNEYPGK</sequence>
<dbReference type="SUPFAM" id="SSF48371">
    <property type="entry name" value="ARM repeat"/>
    <property type="match status" value="1"/>
</dbReference>
<organism evidence="1 2">
    <name type="scientific">Heterodera schachtii</name>
    <name type="common">Sugarbeet cyst nematode worm</name>
    <name type="synonym">Tylenchus schachtii</name>
    <dbReference type="NCBI Taxonomy" id="97005"/>
    <lineage>
        <taxon>Eukaryota</taxon>
        <taxon>Metazoa</taxon>
        <taxon>Ecdysozoa</taxon>
        <taxon>Nematoda</taxon>
        <taxon>Chromadorea</taxon>
        <taxon>Rhabditida</taxon>
        <taxon>Tylenchina</taxon>
        <taxon>Tylenchomorpha</taxon>
        <taxon>Tylenchoidea</taxon>
        <taxon>Heteroderidae</taxon>
        <taxon>Heteroderinae</taxon>
        <taxon>Heterodera</taxon>
    </lineage>
</organism>
<gene>
    <name evidence="1" type="ORF">niasHS_007550</name>
</gene>
<evidence type="ECO:0000313" key="2">
    <source>
        <dbReference type="Proteomes" id="UP001620645"/>
    </source>
</evidence>
<reference evidence="1 2" key="1">
    <citation type="submission" date="2024-10" db="EMBL/GenBank/DDBJ databases">
        <authorList>
            <person name="Kim D."/>
        </authorList>
    </citation>
    <scope>NUCLEOTIDE SEQUENCE [LARGE SCALE GENOMIC DNA]</scope>
    <source>
        <strain evidence="1">Taebaek</strain>
    </source>
</reference>
<dbReference type="EMBL" id="JBICCN010000083">
    <property type="protein sequence ID" value="KAL3095451.1"/>
    <property type="molecule type" value="Genomic_DNA"/>
</dbReference>
<dbReference type="InterPro" id="IPR011989">
    <property type="entry name" value="ARM-like"/>
</dbReference>
<keyword evidence="2" id="KW-1185">Reference proteome</keyword>
<evidence type="ECO:0000313" key="1">
    <source>
        <dbReference type="EMBL" id="KAL3095451.1"/>
    </source>
</evidence>
<name>A0ABD2JXT7_HETSC</name>
<proteinExistence type="predicted"/>
<protein>
    <submittedName>
        <fullName evidence="1">Uncharacterized protein</fullName>
    </submittedName>
</protein>
<comment type="caution">
    <text evidence="1">The sequence shown here is derived from an EMBL/GenBank/DDBJ whole genome shotgun (WGS) entry which is preliminary data.</text>
</comment>
<accession>A0ABD2JXT7</accession>
<dbReference type="InterPro" id="IPR016024">
    <property type="entry name" value="ARM-type_fold"/>
</dbReference>
<dbReference type="Gene3D" id="1.25.10.10">
    <property type="entry name" value="Leucine-rich Repeat Variant"/>
    <property type="match status" value="1"/>
</dbReference>